<reference evidence="2" key="1">
    <citation type="submission" date="2016-04" db="EMBL/GenBank/DDBJ databases">
        <authorList>
            <person name="Chen L."/>
            <person name="Zhuang W."/>
            <person name="Wang G."/>
        </authorList>
    </citation>
    <scope>NUCLEOTIDE SEQUENCE [LARGE SCALE GENOMIC DNA]</scope>
    <source>
        <strain evidence="2">208</strain>
    </source>
</reference>
<evidence type="ECO:0000313" key="1">
    <source>
        <dbReference type="EMBL" id="OQP59340.1"/>
    </source>
</evidence>
<organism evidence="1 2">
    <name type="scientific">Niastella populi</name>
    <dbReference type="NCBI Taxonomy" id="550983"/>
    <lineage>
        <taxon>Bacteria</taxon>
        <taxon>Pseudomonadati</taxon>
        <taxon>Bacteroidota</taxon>
        <taxon>Chitinophagia</taxon>
        <taxon>Chitinophagales</taxon>
        <taxon>Chitinophagaceae</taxon>
        <taxon>Niastella</taxon>
    </lineage>
</organism>
<dbReference type="Proteomes" id="UP000192276">
    <property type="component" value="Unassembled WGS sequence"/>
</dbReference>
<sequence length="76" mass="8616">MAYGLLFVVIDEVRSACLNGGCFNCRNLLKDNAAVLQLYQADIQRKLLKVQNNRKLQTTNHKLVFPYLCTSSKLVV</sequence>
<dbReference type="EMBL" id="LWBP01000178">
    <property type="protein sequence ID" value="OQP59340.1"/>
    <property type="molecule type" value="Genomic_DNA"/>
</dbReference>
<dbReference type="STRING" id="550983.A4R26_21210"/>
<name>A0A1V9FLX3_9BACT</name>
<evidence type="ECO:0000313" key="2">
    <source>
        <dbReference type="Proteomes" id="UP000192276"/>
    </source>
</evidence>
<comment type="caution">
    <text evidence="1">The sequence shown here is derived from an EMBL/GenBank/DDBJ whole genome shotgun (WGS) entry which is preliminary data.</text>
</comment>
<protein>
    <submittedName>
        <fullName evidence="1">Uncharacterized protein</fullName>
    </submittedName>
</protein>
<accession>A0A1V9FLX3</accession>
<dbReference type="AlphaFoldDB" id="A0A1V9FLX3"/>
<keyword evidence="2" id="KW-1185">Reference proteome</keyword>
<gene>
    <name evidence="1" type="ORF">A4R26_21210</name>
</gene>
<proteinExistence type="predicted"/>